<dbReference type="CDD" id="cd00067">
    <property type="entry name" value="GAL4"/>
    <property type="match status" value="1"/>
</dbReference>
<dbReference type="InterPro" id="IPR052400">
    <property type="entry name" value="Zn2-C6_fungal_TF"/>
</dbReference>
<comment type="caution">
    <text evidence="2">The sequence shown here is derived from an EMBL/GenBank/DDBJ whole genome shotgun (WGS) entry which is preliminary data.</text>
</comment>
<accession>A0AAX6MTX5</accession>
<dbReference type="GO" id="GO:0008270">
    <property type="term" value="F:zinc ion binding"/>
    <property type="evidence" value="ECO:0007669"/>
    <property type="project" value="InterPro"/>
</dbReference>
<evidence type="ECO:0000313" key="3">
    <source>
        <dbReference type="Proteomes" id="UP001369815"/>
    </source>
</evidence>
<gene>
    <name evidence="2" type="ORF">Daesc_003274</name>
</gene>
<dbReference type="PANTHER" id="PTHR47657">
    <property type="entry name" value="STEROL REGULATORY ELEMENT-BINDING PROTEIN ECM22"/>
    <property type="match status" value="1"/>
</dbReference>
<dbReference type="Proteomes" id="UP001369815">
    <property type="component" value="Unassembled WGS sequence"/>
</dbReference>
<sequence length="403" mass="45559">MIVIKVALQGKKGDPIENLEAGVKTCDEVKPTCGGCTRFSLHCDISLPPDKRTQRTKSSFIETEQGRQREDWTALIDVSGEKDVRHKASDSPFSSRDPEPLNVEDFELMYHFMLDDGLNIGSGQAWREEALHLGLEYHCILHLALALSAIHLASLKPSKSSKFEELASSHSAIGMRLVADLLPDLSQENSLALYFATTLVCFVTLGKRSTRGNFLVMADAWEVAWWDLFRGVRYVIEGGGIEPMFGPLGVVLGGEKEQKREMSVLRVVHWEFPLRELEEFISQSLHCGLESYQDILNDLSRCFLDTYGTIDQPVGGLDGKFEVVIAWLYRMSDDFSAQLKDEQPIALIILAHYAVLFNSLEYVWCLRGWARYVLSTIKDLLEPEFANWLNWPLEIVEQAEALR</sequence>
<dbReference type="Pfam" id="PF11951">
    <property type="entry name" value="Fungal_trans_2"/>
    <property type="match status" value="1"/>
</dbReference>
<evidence type="ECO:0000313" key="2">
    <source>
        <dbReference type="EMBL" id="KAK6955632.1"/>
    </source>
</evidence>
<evidence type="ECO:0000256" key="1">
    <source>
        <dbReference type="ARBA" id="ARBA00023242"/>
    </source>
</evidence>
<dbReference type="GO" id="GO:0000981">
    <property type="term" value="F:DNA-binding transcription factor activity, RNA polymerase II-specific"/>
    <property type="evidence" value="ECO:0007669"/>
    <property type="project" value="InterPro"/>
</dbReference>
<proteinExistence type="predicted"/>
<name>A0AAX6MTX5_9PEZI</name>
<keyword evidence="3" id="KW-1185">Reference proteome</keyword>
<organism evidence="2 3">
    <name type="scientific">Daldinia eschscholtzii</name>
    <dbReference type="NCBI Taxonomy" id="292717"/>
    <lineage>
        <taxon>Eukaryota</taxon>
        <taxon>Fungi</taxon>
        <taxon>Dikarya</taxon>
        <taxon>Ascomycota</taxon>
        <taxon>Pezizomycotina</taxon>
        <taxon>Sordariomycetes</taxon>
        <taxon>Xylariomycetidae</taxon>
        <taxon>Xylariales</taxon>
        <taxon>Hypoxylaceae</taxon>
        <taxon>Daldinia</taxon>
    </lineage>
</organism>
<dbReference type="InterPro" id="IPR021858">
    <property type="entry name" value="Fun_TF"/>
</dbReference>
<reference evidence="2 3" key="1">
    <citation type="journal article" date="2024" name="Front Chem Biol">
        <title>Unveiling the potential of Daldinia eschscholtzii MFLUCC 19-0629 through bioactivity and bioinformatics studies for enhanced sustainable agriculture production.</title>
        <authorList>
            <person name="Brooks S."/>
            <person name="Weaver J.A."/>
            <person name="Klomchit A."/>
            <person name="Alharthi S.A."/>
            <person name="Onlamun T."/>
            <person name="Nurani R."/>
            <person name="Vong T.K."/>
            <person name="Alberti F."/>
            <person name="Greco C."/>
        </authorList>
    </citation>
    <scope>NUCLEOTIDE SEQUENCE [LARGE SCALE GENOMIC DNA]</scope>
    <source>
        <strain evidence="2">MFLUCC 19-0629</strain>
    </source>
</reference>
<dbReference type="AlphaFoldDB" id="A0AAX6MTX5"/>
<dbReference type="EMBL" id="JBANMG010000003">
    <property type="protein sequence ID" value="KAK6955632.1"/>
    <property type="molecule type" value="Genomic_DNA"/>
</dbReference>
<protein>
    <recommendedName>
        <fullName evidence="4">Zn(2)-C6 fungal-type domain-containing protein</fullName>
    </recommendedName>
</protein>
<dbReference type="PANTHER" id="PTHR47657:SF13">
    <property type="entry name" value="ZN(2)-C6 FUNGAL-TYPE DOMAIN-CONTAINING PROTEIN-RELATED"/>
    <property type="match status" value="1"/>
</dbReference>
<evidence type="ECO:0008006" key="4">
    <source>
        <dbReference type="Google" id="ProtNLM"/>
    </source>
</evidence>
<keyword evidence="1" id="KW-0539">Nucleus</keyword>
<dbReference type="InterPro" id="IPR001138">
    <property type="entry name" value="Zn2Cys6_DnaBD"/>
</dbReference>